<evidence type="ECO:0000313" key="2">
    <source>
        <dbReference type="EMBL" id="KAK1268990.1"/>
    </source>
</evidence>
<evidence type="ECO:0000259" key="1">
    <source>
        <dbReference type="Pfam" id="PF13456"/>
    </source>
</evidence>
<dbReference type="EMBL" id="JAUJYN010000006">
    <property type="protein sequence ID" value="KAK1268990.1"/>
    <property type="molecule type" value="Genomic_DNA"/>
</dbReference>
<dbReference type="InterPro" id="IPR012337">
    <property type="entry name" value="RNaseH-like_sf"/>
</dbReference>
<dbReference type="InterPro" id="IPR002156">
    <property type="entry name" value="RNaseH_domain"/>
</dbReference>
<name>A0AAV9AY31_ACOGR</name>
<dbReference type="Pfam" id="PF13456">
    <property type="entry name" value="RVT_3"/>
    <property type="match status" value="1"/>
</dbReference>
<proteinExistence type="predicted"/>
<protein>
    <recommendedName>
        <fullName evidence="1">RNase H type-1 domain-containing protein</fullName>
    </recommendedName>
</protein>
<evidence type="ECO:0000313" key="3">
    <source>
        <dbReference type="Proteomes" id="UP001179952"/>
    </source>
</evidence>
<reference evidence="2" key="2">
    <citation type="submission" date="2023-06" db="EMBL/GenBank/DDBJ databases">
        <authorList>
            <person name="Ma L."/>
            <person name="Liu K.-W."/>
            <person name="Li Z."/>
            <person name="Hsiao Y.-Y."/>
            <person name="Qi Y."/>
            <person name="Fu T."/>
            <person name="Tang G."/>
            <person name="Zhang D."/>
            <person name="Sun W.-H."/>
            <person name="Liu D.-K."/>
            <person name="Li Y."/>
            <person name="Chen G.-Z."/>
            <person name="Liu X.-D."/>
            <person name="Liao X.-Y."/>
            <person name="Jiang Y.-T."/>
            <person name="Yu X."/>
            <person name="Hao Y."/>
            <person name="Huang J."/>
            <person name="Zhao X.-W."/>
            <person name="Ke S."/>
            <person name="Chen Y.-Y."/>
            <person name="Wu W.-L."/>
            <person name="Hsu J.-L."/>
            <person name="Lin Y.-F."/>
            <person name="Huang M.-D."/>
            <person name="Li C.-Y."/>
            <person name="Huang L."/>
            <person name="Wang Z.-W."/>
            <person name="Zhao X."/>
            <person name="Zhong W.-Y."/>
            <person name="Peng D.-H."/>
            <person name="Ahmad S."/>
            <person name="Lan S."/>
            <person name="Zhang J.-S."/>
            <person name="Tsai W.-C."/>
            <person name="Van De Peer Y."/>
            <person name="Liu Z.-J."/>
        </authorList>
    </citation>
    <scope>NUCLEOTIDE SEQUENCE</scope>
    <source>
        <strain evidence="2">SCP</strain>
        <tissue evidence="2">Leaves</tissue>
    </source>
</reference>
<dbReference type="SUPFAM" id="SSF53098">
    <property type="entry name" value="Ribonuclease H-like"/>
    <property type="match status" value="1"/>
</dbReference>
<dbReference type="Proteomes" id="UP001179952">
    <property type="component" value="Unassembled WGS sequence"/>
</dbReference>
<keyword evidence="3" id="KW-1185">Reference proteome</keyword>
<reference evidence="2" key="1">
    <citation type="journal article" date="2023" name="Nat. Commun.">
        <title>Diploid and tetraploid genomes of Acorus and the evolution of monocots.</title>
        <authorList>
            <person name="Ma L."/>
            <person name="Liu K.W."/>
            <person name="Li Z."/>
            <person name="Hsiao Y.Y."/>
            <person name="Qi Y."/>
            <person name="Fu T."/>
            <person name="Tang G.D."/>
            <person name="Zhang D."/>
            <person name="Sun W.H."/>
            <person name="Liu D.K."/>
            <person name="Li Y."/>
            <person name="Chen G.Z."/>
            <person name="Liu X.D."/>
            <person name="Liao X.Y."/>
            <person name="Jiang Y.T."/>
            <person name="Yu X."/>
            <person name="Hao Y."/>
            <person name="Huang J."/>
            <person name="Zhao X.W."/>
            <person name="Ke S."/>
            <person name="Chen Y.Y."/>
            <person name="Wu W.L."/>
            <person name="Hsu J.L."/>
            <person name="Lin Y.F."/>
            <person name="Huang M.D."/>
            <person name="Li C.Y."/>
            <person name="Huang L."/>
            <person name="Wang Z.W."/>
            <person name="Zhao X."/>
            <person name="Zhong W.Y."/>
            <person name="Peng D.H."/>
            <person name="Ahmad S."/>
            <person name="Lan S."/>
            <person name="Zhang J.S."/>
            <person name="Tsai W.C."/>
            <person name="Van de Peer Y."/>
            <person name="Liu Z.J."/>
        </authorList>
    </citation>
    <scope>NUCLEOTIDE SEQUENCE</scope>
    <source>
        <strain evidence="2">SCP</strain>
    </source>
</reference>
<accession>A0AAV9AY31</accession>
<dbReference type="Gene3D" id="3.30.420.10">
    <property type="entry name" value="Ribonuclease H-like superfamily/Ribonuclease H"/>
    <property type="match status" value="1"/>
</dbReference>
<dbReference type="GO" id="GO:0004523">
    <property type="term" value="F:RNA-DNA hybrid ribonuclease activity"/>
    <property type="evidence" value="ECO:0007669"/>
    <property type="project" value="InterPro"/>
</dbReference>
<feature type="domain" description="RNase H type-1" evidence="1">
    <location>
        <begin position="44"/>
        <end position="127"/>
    </location>
</feature>
<organism evidence="2 3">
    <name type="scientific">Acorus gramineus</name>
    <name type="common">Dwarf sweet flag</name>
    <dbReference type="NCBI Taxonomy" id="55184"/>
    <lineage>
        <taxon>Eukaryota</taxon>
        <taxon>Viridiplantae</taxon>
        <taxon>Streptophyta</taxon>
        <taxon>Embryophyta</taxon>
        <taxon>Tracheophyta</taxon>
        <taxon>Spermatophyta</taxon>
        <taxon>Magnoliopsida</taxon>
        <taxon>Liliopsida</taxon>
        <taxon>Acoraceae</taxon>
        <taxon>Acorus</taxon>
    </lineage>
</organism>
<dbReference type="GO" id="GO:0003676">
    <property type="term" value="F:nucleic acid binding"/>
    <property type="evidence" value="ECO:0007669"/>
    <property type="project" value="InterPro"/>
</dbReference>
<dbReference type="AlphaFoldDB" id="A0AAV9AY31"/>
<comment type="caution">
    <text evidence="2">The sequence shown here is derived from an EMBL/GenBank/DDBJ whole genome shotgun (WGS) entry which is preliminary data.</text>
</comment>
<dbReference type="InterPro" id="IPR044730">
    <property type="entry name" value="RNase_H-like_dom_plant"/>
</dbReference>
<gene>
    <name evidence="2" type="ORF">QJS04_geneDACA008266</name>
</gene>
<dbReference type="CDD" id="cd06222">
    <property type="entry name" value="RNase_H_like"/>
    <property type="match status" value="1"/>
</dbReference>
<sequence>MDEDEADQWYNNASRAAESEETYKLVKCHPLIDKIWIRIQSYADDRGGYGALLNDTNSSQIVGVAGRSRLPSINILELRGIEAGLSLSIWHGFNRVWFESDSTTAIALMKGRGRIPWTALRLLRKILYGLRSLQQMEDYSYLSRREQPSRHFGGHKAVNW</sequence>
<dbReference type="InterPro" id="IPR036397">
    <property type="entry name" value="RNaseH_sf"/>
</dbReference>